<dbReference type="CDD" id="cd08010">
    <property type="entry name" value="MltG_like"/>
    <property type="match status" value="1"/>
</dbReference>
<dbReference type="Gene3D" id="3.30.160.60">
    <property type="entry name" value="Classic Zinc Finger"/>
    <property type="match status" value="1"/>
</dbReference>
<organism evidence="9 10">
    <name type="scientific">Azonexus fungiphilus</name>
    <dbReference type="NCBI Taxonomy" id="146940"/>
    <lineage>
        <taxon>Bacteria</taxon>
        <taxon>Pseudomonadati</taxon>
        <taxon>Pseudomonadota</taxon>
        <taxon>Betaproteobacteria</taxon>
        <taxon>Rhodocyclales</taxon>
        <taxon>Azonexaceae</taxon>
        <taxon>Azonexus</taxon>
    </lineage>
</organism>
<gene>
    <name evidence="7" type="primary">mltG</name>
    <name evidence="9" type="ORF">DFR40_0709</name>
</gene>
<dbReference type="EC" id="4.2.2.29" evidence="7"/>
<evidence type="ECO:0000313" key="10">
    <source>
        <dbReference type="Proteomes" id="UP000270626"/>
    </source>
</evidence>
<dbReference type="Pfam" id="PF02618">
    <property type="entry name" value="YceG"/>
    <property type="match status" value="1"/>
</dbReference>
<dbReference type="RefSeq" id="WP_121457087.1">
    <property type="nucleotide sequence ID" value="NZ_RBXP01000011.1"/>
</dbReference>
<evidence type="ECO:0000256" key="6">
    <source>
        <dbReference type="ARBA" id="ARBA00023316"/>
    </source>
</evidence>
<feature type="site" description="Important for catalytic activity" evidence="7">
    <location>
        <position position="214"/>
    </location>
</feature>
<accession>A0A495WGZ3</accession>
<evidence type="ECO:0000256" key="7">
    <source>
        <dbReference type="HAMAP-Rule" id="MF_02065"/>
    </source>
</evidence>
<keyword evidence="8" id="KW-0732">Signal</keyword>
<keyword evidence="4 7" id="KW-0472">Membrane</keyword>
<dbReference type="GO" id="GO:0005886">
    <property type="term" value="C:plasma membrane"/>
    <property type="evidence" value="ECO:0007669"/>
    <property type="project" value="UniProtKB-UniRule"/>
</dbReference>
<reference evidence="9 10" key="1">
    <citation type="submission" date="2018-10" db="EMBL/GenBank/DDBJ databases">
        <title>Genomic Encyclopedia of Type Strains, Phase IV (KMG-IV): sequencing the most valuable type-strain genomes for metagenomic binning, comparative biology and taxonomic classification.</title>
        <authorList>
            <person name="Goeker M."/>
        </authorList>
    </citation>
    <scope>NUCLEOTIDE SEQUENCE [LARGE SCALE GENOMIC DNA]</scope>
    <source>
        <strain evidence="9 10">DSM 23841</strain>
    </source>
</reference>
<keyword evidence="1 7" id="KW-1003">Cell membrane</keyword>
<evidence type="ECO:0000256" key="2">
    <source>
        <dbReference type="ARBA" id="ARBA00022692"/>
    </source>
</evidence>
<dbReference type="NCBIfam" id="TIGR00247">
    <property type="entry name" value="endolytic transglycosylase MltG"/>
    <property type="match status" value="1"/>
</dbReference>
<keyword evidence="2 7" id="KW-0812">Transmembrane</keyword>
<keyword evidence="3 7" id="KW-1133">Transmembrane helix</keyword>
<dbReference type="GO" id="GO:0009252">
    <property type="term" value="P:peptidoglycan biosynthetic process"/>
    <property type="evidence" value="ECO:0007669"/>
    <property type="project" value="UniProtKB-UniRule"/>
</dbReference>
<dbReference type="Gene3D" id="3.30.1490.480">
    <property type="entry name" value="Endolytic murein transglycosylase"/>
    <property type="match status" value="1"/>
</dbReference>
<comment type="similarity">
    <text evidence="7">Belongs to the transglycosylase MltG family.</text>
</comment>
<protein>
    <recommendedName>
        <fullName evidence="7">Endolytic murein transglycosylase</fullName>
        <ecNumber evidence="7">4.2.2.29</ecNumber>
    </recommendedName>
    <alternativeName>
        <fullName evidence="7">Peptidoglycan lytic transglycosylase</fullName>
    </alternativeName>
    <alternativeName>
        <fullName evidence="7">Peptidoglycan polymerization terminase</fullName>
    </alternativeName>
</protein>
<dbReference type="GO" id="GO:0071555">
    <property type="term" value="P:cell wall organization"/>
    <property type="evidence" value="ECO:0007669"/>
    <property type="project" value="UniProtKB-KW"/>
</dbReference>
<dbReference type="HAMAP" id="MF_02065">
    <property type="entry name" value="MltG"/>
    <property type="match status" value="1"/>
</dbReference>
<keyword evidence="7" id="KW-0997">Cell inner membrane</keyword>
<proteinExistence type="inferred from homology"/>
<dbReference type="PANTHER" id="PTHR30518">
    <property type="entry name" value="ENDOLYTIC MUREIN TRANSGLYCOSYLASE"/>
    <property type="match status" value="1"/>
</dbReference>
<dbReference type="InterPro" id="IPR003770">
    <property type="entry name" value="MLTG-like"/>
</dbReference>
<evidence type="ECO:0000313" key="9">
    <source>
        <dbReference type="EMBL" id="RKT60570.1"/>
    </source>
</evidence>
<feature type="chain" id="PRO_5019723730" description="Endolytic murein transglycosylase" evidence="8">
    <location>
        <begin position="19"/>
        <end position="331"/>
    </location>
</feature>
<dbReference type="Proteomes" id="UP000270626">
    <property type="component" value="Unassembled WGS sequence"/>
</dbReference>
<evidence type="ECO:0000256" key="5">
    <source>
        <dbReference type="ARBA" id="ARBA00023239"/>
    </source>
</evidence>
<keyword evidence="6 7" id="KW-0961">Cell wall biogenesis/degradation</keyword>
<evidence type="ECO:0000256" key="1">
    <source>
        <dbReference type="ARBA" id="ARBA00022475"/>
    </source>
</evidence>
<dbReference type="GO" id="GO:0008932">
    <property type="term" value="F:lytic endotransglycosylase activity"/>
    <property type="evidence" value="ECO:0007669"/>
    <property type="project" value="UniProtKB-UniRule"/>
</dbReference>
<evidence type="ECO:0000256" key="8">
    <source>
        <dbReference type="SAM" id="SignalP"/>
    </source>
</evidence>
<keyword evidence="5 7" id="KW-0456">Lyase</keyword>
<feature type="signal peptide" evidence="8">
    <location>
        <begin position="1"/>
        <end position="18"/>
    </location>
</feature>
<comment type="catalytic activity">
    <reaction evidence="7">
        <text>a peptidoglycan chain = a peptidoglycan chain with N-acetyl-1,6-anhydromuramyl-[peptide] at the reducing end + a peptidoglycan chain with N-acetylglucosamine at the non-reducing end.</text>
        <dbReference type="EC" id="4.2.2.29"/>
    </reaction>
</comment>
<evidence type="ECO:0000256" key="3">
    <source>
        <dbReference type="ARBA" id="ARBA00022989"/>
    </source>
</evidence>
<dbReference type="OrthoDB" id="9814591at2"/>
<sequence>MRFIFRFIVLLTVSVALAAGAFHWWSQQPIAGAVDALEFRVEAGSSLRAAVRQMNAAGLAVEPDLFALLARWRGQGGAIKAGTYAVVAGETPRSLLDKLASGKVSQASITLVEGWTLRQFRARLDAHPALRHDSRGLSDSEIAARLGLPLKSLEGRLLPDTYLFDKLSGDLELIARAAGAMQARLDEAWAQRPPGLPYRTADEALVMASIIEKETGREEDRAHVAAVFVNRLRIGMRLQTDPTVIYGLGENFDGNLRKIHLQTDTPYNTYTRAGLPPTPIAMPGLASLRAAFAPAASEALYFVARGDGSSHFSRTLDEHNRAVNRYQRGGK</sequence>
<comment type="function">
    <text evidence="7">Functions as a peptidoglycan terminase that cleaves nascent peptidoglycan strands endolytically to terminate their elongation.</text>
</comment>
<dbReference type="PANTHER" id="PTHR30518:SF2">
    <property type="entry name" value="ENDOLYTIC MUREIN TRANSGLYCOSYLASE"/>
    <property type="match status" value="1"/>
</dbReference>
<evidence type="ECO:0000256" key="4">
    <source>
        <dbReference type="ARBA" id="ARBA00023136"/>
    </source>
</evidence>
<dbReference type="AlphaFoldDB" id="A0A495WGZ3"/>
<comment type="caution">
    <text evidence="9">The sequence shown here is derived from an EMBL/GenBank/DDBJ whole genome shotgun (WGS) entry which is preliminary data.</text>
</comment>
<name>A0A495WGZ3_9RHOO</name>
<dbReference type="EMBL" id="RBXP01000011">
    <property type="protein sequence ID" value="RKT60570.1"/>
    <property type="molecule type" value="Genomic_DNA"/>
</dbReference>
<keyword evidence="10" id="KW-1185">Reference proteome</keyword>